<protein>
    <recommendedName>
        <fullName evidence="1">RNA polymerase alpha subunit C-terminal domain-containing protein</fullName>
    </recommendedName>
</protein>
<comment type="caution">
    <text evidence="2">The sequence shown here is derived from an EMBL/GenBank/DDBJ whole genome shotgun (WGS) entry which is preliminary data.</text>
</comment>
<dbReference type="InterPro" id="IPR011260">
    <property type="entry name" value="RNAP_asu_C"/>
</dbReference>
<accession>A0A2W5SNX8</accession>
<evidence type="ECO:0000313" key="2">
    <source>
        <dbReference type="EMBL" id="PZR04632.1"/>
    </source>
</evidence>
<reference evidence="2 3" key="1">
    <citation type="submission" date="2017-08" db="EMBL/GenBank/DDBJ databases">
        <title>Infants hospitalized years apart are colonized by the same room-sourced microbial strains.</title>
        <authorList>
            <person name="Brooks B."/>
            <person name="Olm M.R."/>
            <person name="Firek B.A."/>
            <person name="Baker R."/>
            <person name="Thomas B.C."/>
            <person name="Morowitz M.J."/>
            <person name="Banfield J.F."/>
        </authorList>
    </citation>
    <scope>NUCLEOTIDE SEQUENCE [LARGE SCALE GENOMIC DNA]</scope>
    <source>
        <strain evidence="2">S2_003_000_R2_14</strain>
    </source>
</reference>
<feature type="domain" description="RNA polymerase alpha subunit C-terminal" evidence="1">
    <location>
        <begin position="19"/>
        <end position="65"/>
    </location>
</feature>
<dbReference type="SUPFAM" id="SSF47789">
    <property type="entry name" value="C-terminal domain of RNA polymerase alpha subunit"/>
    <property type="match status" value="1"/>
</dbReference>
<gene>
    <name evidence="2" type="ORF">DI536_33900</name>
</gene>
<sequence length="85" mass="9290">MASAKSLLNAADSQLLLADQMKKSLDVLDLPAWQLSGLKNIGLKTIGDVLNCDEERFKEIPQVGAVRARRIMNAAQEAVFEYLSG</sequence>
<dbReference type="Gene3D" id="1.10.150.20">
    <property type="entry name" value="5' to 3' exonuclease, C-terminal subdomain"/>
    <property type="match status" value="1"/>
</dbReference>
<dbReference type="GO" id="GO:0003677">
    <property type="term" value="F:DNA binding"/>
    <property type="evidence" value="ECO:0007669"/>
    <property type="project" value="InterPro"/>
</dbReference>
<dbReference type="EMBL" id="QFQP01000054">
    <property type="protein sequence ID" value="PZR04632.1"/>
    <property type="molecule type" value="Genomic_DNA"/>
</dbReference>
<dbReference type="AlphaFoldDB" id="A0A2W5SNX8"/>
<proteinExistence type="predicted"/>
<dbReference type="GO" id="GO:0003899">
    <property type="term" value="F:DNA-directed RNA polymerase activity"/>
    <property type="evidence" value="ECO:0007669"/>
    <property type="project" value="InterPro"/>
</dbReference>
<dbReference type="Proteomes" id="UP000249061">
    <property type="component" value="Unassembled WGS sequence"/>
</dbReference>
<dbReference type="Pfam" id="PF03118">
    <property type="entry name" value="RNA_pol_A_CTD"/>
    <property type="match status" value="1"/>
</dbReference>
<evidence type="ECO:0000313" key="3">
    <source>
        <dbReference type="Proteomes" id="UP000249061"/>
    </source>
</evidence>
<organism evidence="2 3">
    <name type="scientific">Archangium gephyra</name>
    <dbReference type="NCBI Taxonomy" id="48"/>
    <lineage>
        <taxon>Bacteria</taxon>
        <taxon>Pseudomonadati</taxon>
        <taxon>Myxococcota</taxon>
        <taxon>Myxococcia</taxon>
        <taxon>Myxococcales</taxon>
        <taxon>Cystobacterineae</taxon>
        <taxon>Archangiaceae</taxon>
        <taxon>Archangium</taxon>
    </lineage>
</organism>
<name>A0A2W5SNX8_9BACT</name>
<dbReference type="GO" id="GO:0006351">
    <property type="term" value="P:DNA-templated transcription"/>
    <property type="evidence" value="ECO:0007669"/>
    <property type="project" value="InterPro"/>
</dbReference>
<evidence type="ECO:0000259" key="1">
    <source>
        <dbReference type="Pfam" id="PF03118"/>
    </source>
</evidence>